<evidence type="ECO:0000313" key="3">
    <source>
        <dbReference type="Proteomes" id="UP000053562"/>
    </source>
</evidence>
<sequence length="222" mass="25287">MDREAALPSGGGPSLKRSKKQIESLQYFLKKNIRKHEELTNRVHYFFPTDDVLDQTLFHLCKFIPSGKDILDADKQMGSTHNSTPFSRFEDSDTDSWGDKIRGGDDIEIDEPRAGRSKLPTLSPNLGTNKRETPTCVEWQGFVNEANGYAAVKILNPFSSQEYSTYANRLVYFLFQRTNCLGVDNFINSHSFVRTGIPLYMKCKNKLCVRLSHMDASNDLYV</sequence>
<evidence type="ECO:0000313" key="2">
    <source>
        <dbReference type="EMBL" id="KMZ81465.1"/>
    </source>
</evidence>
<feature type="region of interest" description="Disordered" evidence="1">
    <location>
        <begin position="101"/>
        <end position="127"/>
    </location>
</feature>
<gene>
    <name evidence="2" type="ORF">PVIIG_03320</name>
</gene>
<evidence type="ECO:0000256" key="1">
    <source>
        <dbReference type="SAM" id="MobiDB-lite"/>
    </source>
</evidence>
<name>A0A0J9SEU1_PLAVI</name>
<dbReference type="OrthoDB" id="328505at2759"/>
<dbReference type="EMBL" id="KQ234242">
    <property type="protein sequence ID" value="KMZ81465.1"/>
    <property type="molecule type" value="Genomic_DNA"/>
</dbReference>
<feature type="compositionally biased region" description="Basic and acidic residues" evidence="1">
    <location>
        <begin position="101"/>
        <end position="114"/>
    </location>
</feature>
<reference evidence="2 3" key="1">
    <citation type="submission" date="2011-08" db="EMBL/GenBank/DDBJ databases">
        <title>The Genome Sequence of Plasmodium vivax India VII.</title>
        <authorList>
            <consortium name="The Broad Institute Genome Sequencing Platform"/>
            <consortium name="The Broad Institute Genome Sequencing Center for Infectious Disease"/>
            <person name="Neafsey D."/>
            <person name="Carlton J."/>
            <person name="Barnwell J."/>
            <person name="Collins W."/>
            <person name="Escalante A."/>
            <person name="Mullikin J."/>
            <person name="Saul A."/>
            <person name="Guigo R."/>
            <person name="Camara F."/>
            <person name="Young S.K."/>
            <person name="Zeng Q."/>
            <person name="Gargeya S."/>
            <person name="Fitzgerald M."/>
            <person name="Haas B."/>
            <person name="Abouelleil A."/>
            <person name="Alvarado L."/>
            <person name="Arachchi H.M."/>
            <person name="Berlin A."/>
            <person name="Brown A."/>
            <person name="Chapman S.B."/>
            <person name="Chen Z."/>
            <person name="Dunbar C."/>
            <person name="Freedman E."/>
            <person name="Gearin G."/>
            <person name="Gellesch M."/>
            <person name="Goldberg J."/>
            <person name="Griggs A."/>
            <person name="Gujja S."/>
            <person name="Heiman D."/>
            <person name="Howarth C."/>
            <person name="Larson L."/>
            <person name="Lui A."/>
            <person name="MacDonald P.J.P."/>
            <person name="Montmayeur A."/>
            <person name="Murphy C."/>
            <person name="Neiman D."/>
            <person name="Pearson M."/>
            <person name="Priest M."/>
            <person name="Roberts A."/>
            <person name="Saif S."/>
            <person name="Shea T."/>
            <person name="Shenoy N."/>
            <person name="Sisk P."/>
            <person name="Stolte C."/>
            <person name="Sykes S."/>
            <person name="Wortman J."/>
            <person name="Nusbaum C."/>
            <person name="Birren B."/>
        </authorList>
    </citation>
    <scope>NUCLEOTIDE SEQUENCE [LARGE SCALE GENOMIC DNA]</scope>
    <source>
        <strain evidence="2 3">India VII</strain>
    </source>
</reference>
<proteinExistence type="predicted"/>
<dbReference type="AlphaFoldDB" id="A0A0J9SEU1"/>
<protein>
    <submittedName>
        <fullName evidence="2">Uncharacterized protein</fullName>
    </submittedName>
</protein>
<dbReference type="Proteomes" id="UP000053562">
    <property type="component" value="Unassembled WGS sequence"/>
</dbReference>
<accession>A0A0J9SEU1</accession>
<organism evidence="2 3">
    <name type="scientific">Plasmodium vivax India VII</name>
    <dbReference type="NCBI Taxonomy" id="1077284"/>
    <lineage>
        <taxon>Eukaryota</taxon>
        <taxon>Sar</taxon>
        <taxon>Alveolata</taxon>
        <taxon>Apicomplexa</taxon>
        <taxon>Aconoidasida</taxon>
        <taxon>Haemosporida</taxon>
        <taxon>Plasmodiidae</taxon>
        <taxon>Plasmodium</taxon>
        <taxon>Plasmodium (Plasmodium)</taxon>
    </lineage>
</organism>